<dbReference type="EMBL" id="JAYDCJ010000003">
    <property type="protein sequence ID" value="MEA1080077.1"/>
    <property type="molecule type" value="Genomic_DNA"/>
</dbReference>
<proteinExistence type="predicted"/>
<dbReference type="Pfam" id="PF21342">
    <property type="entry name" value="SoxA-TsdA_cyt-c"/>
    <property type="match status" value="1"/>
</dbReference>
<keyword evidence="5" id="KW-0732">Signal</keyword>
<dbReference type="EC" id="1.11.1.5" evidence="7"/>
<feature type="signal peptide" evidence="5">
    <location>
        <begin position="1"/>
        <end position="39"/>
    </location>
</feature>
<evidence type="ECO:0000313" key="8">
    <source>
        <dbReference type="Proteomes" id="UP001305746"/>
    </source>
</evidence>
<protein>
    <submittedName>
        <fullName evidence="7">Cytochrome c peroxidase</fullName>
        <ecNumber evidence="7">1.11.1.5</ecNumber>
    </submittedName>
</protein>
<reference evidence="7 8" key="1">
    <citation type="submission" date="2023-12" db="EMBL/GenBank/DDBJ databases">
        <title>Marinobacter qingdaonensis sp. nov., isolated from the intertidal sediment of Qingdao, PR China.</title>
        <authorList>
            <person name="Li Y."/>
        </authorList>
    </citation>
    <scope>NUCLEOTIDE SEQUENCE [LARGE SCALE GENOMIC DNA]</scope>
    <source>
        <strain evidence="7 8">ASW11-75</strain>
    </source>
</reference>
<dbReference type="InterPro" id="IPR036909">
    <property type="entry name" value="Cyt_c-like_dom_sf"/>
</dbReference>
<dbReference type="Proteomes" id="UP001305746">
    <property type="component" value="Unassembled WGS sequence"/>
</dbReference>
<evidence type="ECO:0000256" key="2">
    <source>
        <dbReference type="ARBA" id="ARBA00022723"/>
    </source>
</evidence>
<feature type="domain" description="Cytochrome c" evidence="6">
    <location>
        <begin position="140"/>
        <end position="232"/>
    </location>
</feature>
<sequence>MTKLHPLRHAIRLSQEHRRTTWWSALLMTAALAASGGVAATCGPCSPCKGKCSPSQQCKARCNPCAAKNPCASKNPCAVKNPCATKGCNPCAIKGCNPCATKGCNPCAGANPCAAKPNPCAAKRVTRPAGYQPYEGNPCALVAMGKTLFNDSSLSSNGLACATCHMNNAGYNATFVNAYPHSVAMAREVFGMGTVHLDEMVQICMVRPMASDPLAWDSEQLAALTAYMETVQAEVAANPCALKGAKCGACNPCAGKNPCATKNPCASKNPCAVKNPCASVSPDRTGDRAA</sequence>
<keyword evidence="3 4" id="KW-0408">Iron</keyword>
<keyword evidence="8" id="KW-1185">Reference proteome</keyword>
<keyword evidence="1 4" id="KW-0349">Heme</keyword>
<comment type="caution">
    <text evidence="7">The sequence shown here is derived from an EMBL/GenBank/DDBJ whole genome shotgun (WGS) entry which is preliminary data.</text>
</comment>
<dbReference type="InterPro" id="IPR009056">
    <property type="entry name" value="Cyt_c-like_dom"/>
</dbReference>
<dbReference type="Gene3D" id="1.10.760.10">
    <property type="entry name" value="Cytochrome c-like domain"/>
    <property type="match status" value="1"/>
</dbReference>
<name>A0ABU5NWI2_9GAMM</name>
<gene>
    <name evidence="7" type="ORF">U5822_05320</name>
</gene>
<evidence type="ECO:0000256" key="4">
    <source>
        <dbReference type="PROSITE-ProRule" id="PRU00433"/>
    </source>
</evidence>
<evidence type="ECO:0000256" key="3">
    <source>
        <dbReference type="ARBA" id="ARBA00023004"/>
    </source>
</evidence>
<accession>A0ABU5NWI2</accession>
<keyword evidence="7" id="KW-0560">Oxidoreductase</keyword>
<dbReference type="SUPFAM" id="SSF46626">
    <property type="entry name" value="Cytochrome c"/>
    <property type="match status" value="1"/>
</dbReference>
<keyword evidence="7" id="KW-0575">Peroxidase</keyword>
<dbReference type="GO" id="GO:0004130">
    <property type="term" value="F:cytochrome-c peroxidase activity"/>
    <property type="evidence" value="ECO:0007669"/>
    <property type="project" value="UniProtKB-EC"/>
</dbReference>
<feature type="chain" id="PRO_5047337783" evidence="5">
    <location>
        <begin position="40"/>
        <end position="290"/>
    </location>
</feature>
<keyword evidence="2 4" id="KW-0479">Metal-binding</keyword>
<evidence type="ECO:0000313" key="7">
    <source>
        <dbReference type="EMBL" id="MEA1080077.1"/>
    </source>
</evidence>
<organism evidence="7 8">
    <name type="scientific">Marinobacter qingdaonensis</name>
    <dbReference type="NCBI Taxonomy" id="3108486"/>
    <lineage>
        <taxon>Bacteria</taxon>
        <taxon>Pseudomonadati</taxon>
        <taxon>Pseudomonadota</taxon>
        <taxon>Gammaproteobacteria</taxon>
        <taxon>Pseudomonadales</taxon>
        <taxon>Marinobacteraceae</taxon>
        <taxon>Marinobacter</taxon>
    </lineage>
</organism>
<dbReference type="PROSITE" id="PS51007">
    <property type="entry name" value="CYTC"/>
    <property type="match status" value="1"/>
</dbReference>
<dbReference type="RefSeq" id="WP_322854592.1">
    <property type="nucleotide sequence ID" value="NZ_JAYDCJ010000003.1"/>
</dbReference>
<evidence type="ECO:0000256" key="1">
    <source>
        <dbReference type="ARBA" id="ARBA00022617"/>
    </source>
</evidence>
<evidence type="ECO:0000259" key="6">
    <source>
        <dbReference type="PROSITE" id="PS51007"/>
    </source>
</evidence>
<evidence type="ECO:0000256" key="5">
    <source>
        <dbReference type="SAM" id="SignalP"/>
    </source>
</evidence>